<sequence>MADDKGGGWLSGVFDAAQDAVGDIVTELESFTKFQQRVDELIRNLKGSEAGPTKIGQEPLARAQFGGGDAGWGDADGLYANYQKVVADLESFSQLLSDSIEAMGIAVLASHKGYENIDVDIQNRMAAISADTKEHYGGSYDPEKSKLWHEGKGPEVTDIGKDGTEGTSGDANPKPAAPANGSYQGGKA</sequence>
<proteinExistence type="predicted"/>
<keyword evidence="2" id="KW-1185">Reference proteome</keyword>
<gene>
    <name evidence="1" type="ORF">V2W30_15515</name>
</gene>
<accession>A0ACD5ABM0</accession>
<evidence type="ECO:0000313" key="2">
    <source>
        <dbReference type="Proteomes" id="UP001432251"/>
    </source>
</evidence>
<dbReference type="Proteomes" id="UP001432251">
    <property type="component" value="Chromosome"/>
</dbReference>
<organism evidence="1 2">
    <name type="scientific">Streptomyces citrinus</name>
    <dbReference type="NCBI Taxonomy" id="3118173"/>
    <lineage>
        <taxon>Bacteria</taxon>
        <taxon>Bacillati</taxon>
        <taxon>Actinomycetota</taxon>
        <taxon>Actinomycetes</taxon>
        <taxon>Kitasatosporales</taxon>
        <taxon>Streptomycetaceae</taxon>
        <taxon>Streptomyces</taxon>
    </lineage>
</organism>
<reference evidence="1" key="1">
    <citation type="journal article" date="2025" name="Int. J. Syst. Evol. Microbiol.">
        <title>Streptomyces citrinus sp. nov., with yellow diffusible pigment.</title>
        <authorList>
            <person name="He Y."/>
            <person name="Yang E."/>
            <person name="Xu J."/>
            <person name="Sun Y."/>
            <person name="Sun L."/>
        </authorList>
    </citation>
    <scope>NUCLEOTIDE SEQUENCE</scope>
    <source>
        <strain evidence="1">Q6</strain>
    </source>
</reference>
<evidence type="ECO:0000313" key="1">
    <source>
        <dbReference type="EMBL" id="WWQ64613.1"/>
    </source>
</evidence>
<protein>
    <submittedName>
        <fullName evidence="1">Uncharacterized protein</fullName>
    </submittedName>
</protein>
<dbReference type="EMBL" id="CP146022">
    <property type="protein sequence ID" value="WWQ64613.1"/>
    <property type="molecule type" value="Genomic_DNA"/>
</dbReference>
<name>A0ACD5ABM0_9ACTN</name>